<gene>
    <name evidence="1" type="ORF">Pint_06127</name>
</gene>
<dbReference type="EMBL" id="CM047738">
    <property type="protein sequence ID" value="KAJ0047126.1"/>
    <property type="molecule type" value="Genomic_DNA"/>
</dbReference>
<sequence>MIYNNPFAAKKKSHRIEGQRKRPTFLRLIPSFSSFFNSLNKFTCRFIAEIVVNGTIASMVVLKWFHHLQLLTPTQTVYFYPSKQAGMGRGLHDANNECSFCIL</sequence>
<accession>A0ACC0ZA54</accession>
<keyword evidence="2" id="KW-1185">Reference proteome</keyword>
<comment type="caution">
    <text evidence="1">The sequence shown here is derived from an EMBL/GenBank/DDBJ whole genome shotgun (WGS) entry which is preliminary data.</text>
</comment>
<evidence type="ECO:0000313" key="2">
    <source>
        <dbReference type="Proteomes" id="UP001163603"/>
    </source>
</evidence>
<protein>
    <submittedName>
        <fullName evidence="1">Uncharacterized protein</fullName>
    </submittedName>
</protein>
<proteinExistence type="predicted"/>
<organism evidence="1 2">
    <name type="scientific">Pistacia integerrima</name>
    <dbReference type="NCBI Taxonomy" id="434235"/>
    <lineage>
        <taxon>Eukaryota</taxon>
        <taxon>Viridiplantae</taxon>
        <taxon>Streptophyta</taxon>
        <taxon>Embryophyta</taxon>
        <taxon>Tracheophyta</taxon>
        <taxon>Spermatophyta</taxon>
        <taxon>Magnoliopsida</taxon>
        <taxon>eudicotyledons</taxon>
        <taxon>Gunneridae</taxon>
        <taxon>Pentapetalae</taxon>
        <taxon>rosids</taxon>
        <taxon>malvids</taxon>
        <taxon>Sapindales</taxon>
        <taxon>Anacardiaceae</taxon>
        <taxon>Pistacia</taxon>
    </lineage>
</organism>
<name>A0ACC0ZA54_9ROSI</name>
<reference evidence="2" key="1">
    <citation type="journal article" date="2023" name="G3 (Bethesda)">
        <title>Genome assembly and association tests identify interacting loci associated with vigor, precocity, and sex in interspecific pistachio rootstocks.</title>
        <authorList>
            <person name="Palmer W."/>
            <person name="Jacygrad E."/>
            <person name="Sagayaradj S."/>
            <person name="Cavanaugh K."/>
            <person name="Han R."/>
            <person name="Bertier L."/>
            <person name="Beede B."/>
            <person name="Kafkas S."/>
            <person name="Golino D."/>
            <person name="Preece J."/>
            <person name="Michelmore R."/>
        </authorList>
    </citation>
    <scope>NUCLEOTIDE SEQUENCE [LARGE SCALE GENOMIC DNA]</scope>
</reference>
<evidence type="ECO:0000313" key="1">
    <source>
        <dbReference type="EMBL" id="KAJ0047126.1"/>
    </source>
</evidence>
<dbReference type="Proteomes" id="UP001163603">
    <property type="component" value="Chromosome 3"/>
</dbReference>